<feature type="region of interest" description="Disordered" evidence="2">
    <location>
        <begin position="1"/>
        <end position="23"/>
    </location>
</feature>
<evidence type="ECO:0000256" key="2">
    <source>
        <dbReference type="SAM" id="MobiDB-lite"/>
    </source>
</evidence>
<dbReference type="CDD" id="cd01097">
    <property type="entry name" value="Tetrahydromethanopterin_reductase"/>
    <property type="match status" value="1"/>
</dbReference>
<dbReference type="Proteomes" id="UP000199126">
    <property type="component" value="Unassembled WGS sequence"/>
</dbReference>
<dbReference type="InterPro" id="IPR019945">
    <property type="entry name" value="F420_G6P_DH-rel"/>
</dbReference>
<dbReference type="PANTHER" id="PTHR43244:SF1">
    <property type="entry name" value="5,10-METHYLENETETRAHYDROMETHANOPTERIN REDUCTASE"/>
    <property type="match status" value="1"/>
</dbReference>
<feature type="domain" description="Luciferase-like" evidence="3">
    <location>
        <begin position="25"/>
        <end position="316"/>
    </location>
</feature>
<feature type="compositionally biased region" description="Basic and acidic residues" evidence="2">
    <location>
        <begin position="1"/>
        <end position="14"/>
    </location>
</feature>
<keyword evidence="5" id="KW-1185">Reference proteome</keyword>
<dbReference type="InterPro" id="IPR050564">
    <property type="entry name" value="F420-G6PD/mer"/>
</dbReference>
<evidence type="ECO:0000313" key="5">
    <source>
        <dbReference type="Proteomes" id="UP000199126"/>
    </source>
</evidence>
<sequence length="341" mass="37757">MEPTGERSERHVNTDDDPTEGAHMTEFGYTLSSEEFGPTELVDYAVEAEDRGYDFVSVSDHFHPWLESQGESPFVWNTLGAVARATDSVDVGVGVNCPIMRIHPVNVAQAAATTAAMLGDREFFFGVGTGEQLNEHVVGEHWPEHDVRLEMLAEAIDVMRSLWTGEQVSHHGEHYTVENARLFTLPENPPPVVVSAFGEQTAQAAGDLGDGLWSVGPQDDVAEAYESNGGDGPKLAQITVCCAETEDEAVSTAHEYWRQSALSGELNQLLPTPVHFEQATQMVSEEDVREGNTVTDQDPQTHIDLVEQCRDAGYDHIYFHQIGPDQEQFFEFYEEEVLPSF</sequence>
<proteinExistence type="predicted"/>
<name>A0A1H8RK30_9EURY</name>
<dbReference type="NCBIfam" id="TIGR03557">
    <property type="entry name" value="F420_G6P_family"/>
    <property type="match status" value="1"/>
</dbReference>
<accession>A0A1H8RK30</accession>
<dbReference type="PANTHER" id="PTHR43244">
    <property type="match status" value="1"/>
</dbReference>
<dbReference type="Pfam" id="PF00296">
    <property type="entry name" value="Bac_luciferase"/>
    <property type="match status" value="1"/>
</dbReference>
<dbReference type="EMBL" id="FODV01000004">
    <property type="protein sequence ID" value="SEO66750.1"/>
    <property type="molecule type" value="Genomic_DNA"/>
</dbReference>
<evidence type="ECO:0000313" key="4">
    <source>
        <dbReference type="EMBL" id="SEO66750.1"/>
    </source>
</evidence>
<dbReference type="AlphaFoldDB" id="A0A1H8RK30"/>
<dbReference type="InterPro" id="IPR011251">
    <property type="entry name" value="Luciferase-like_dom"/>
</dbReference>
<dbReference type="GO" id="GO:0016705">
    <property type="term" value="F:oxidoreductase activity, acting on paired donors, with incorporation or reduction of molecular oxygen"/>
    <property type="evidence" value="ECO:0007669"/>
    <property type="project" value="InterPro"/>
</dbReference>
<keyword evidence="1" id="KW-0560">Oxidoreductase</keyword>
<reference evidence="5" key="1">
    <citation type="submission" date="2016-10" db="EMBL/GenBank/DDBJ databases">
        <authorList>
            <person name="Varghese N."/>
            <person name="Submissions S."/>
        </authorList>
    </citation>
    <scope>NUCLEOTIDE SEQUENCE [LARGE SCALE GENOMIC DNA]</scope>
    <source>
        <strain evidence="5">CGMCC 1.10121</strain>
    </source>
</reference>
<organism evidence="4 5">
    <name type="scientific">Halogranum amylolyticum</name>
    <dbReference type="NCBI Taxonomy" id="660520"/>
    <lineage>
        <taxon>Archaea</taxon>
        <taxon>Methanobacteriati</taxon>
        <taxon>Methanobacteriota</taxon>
        <taxon>Stenosarchaea group</taxon>
        <taxon>Halobacteria</taxon>
        <taxon>Halobacteriales</taxon>
        <taxon>Haloferacaceae</taxon>
    </lineage>
</organism>
<protein>
    <submittedName>
        <fullName evidence="4">F420-dependent oxidoreductase, G6PDH family</fullName>
    </submittedName>
</protein>
<gene>
    <name evidence="4" type="ORF">SAMN04487948_10471</name>
</gene>
<dbReference type="Gene3D" id="3.20.20.30">
    <property type="entry name" value="Luciferase-like domain"/>
    <property type="match status" value="1"/>
</dbReference>
<dbReference type="SUPFAM" id="SSF51679">
    <property type="entry name" value="Bacterial luciferase-like"/>
    <property type="match status" value="1"/>
</dbReference>
<evidence type="ECO:0000259" key="3">
    <source>
        <dbReference type="Pfam" id="PF00296"/>
    </source>
</evidence>
<evidence type="ECO:0000256" key="1">
    <source>
        <dbReference type="ARBA" id="ARBA00023002"/>
    </source>
</evidence>
<dbReference type="InterPro" id="IPR036661">
    <property type="entry name" value="Luciferase-like_sf"/>
</dbReference>